<dbReference type="EMBL" id="QCYK01000001">
    <property type="protein sequence ID" value="PUZ29855.1"/>
    <property type="molecule type" value="Genomic_DNA"/>
</dbReference>
<dbReference type="Gene3D" id="2.170.130.10">
    <property type="entry name" value="TonB-dependent receptor, plug domain"/>
    <property type="match status" value="1"/>
</dbReference>
<dbReference type="SUPFAM" id="SSF49464">
    <property type="entry name" value="Carboxypeptidase regulatory domain-like"/>
    <property type="match status" value="1"/>
</dbReference>
<dbReference type="GO" id="GO:0044718">
    <property type="term" value="P:siderophore transmembrane transport"/>
    <property type="evidence" value="ECO:0007669"/>
    <property type="project" value="TreeGrafter"/>
</dbReference>
<dbReference type="PANTHER" id="PTHR30069:SF29">
    <property type="entry name" value="HEMOGLOBIN AND HEMOGLOBIN-HAPTOGLOBIN-BINDING PROTEIN 1-RELATED"/>
    <property type="match status" value="1"/>
</dbReference>
<evidence type="ECO:0000256" key="7">
    <source>
        <dbReference type="ARBA" id="ARBA00023237"/>
    </source>
</evidence>
<sequence length="1105" mass="119686">MRLTAVLTLVFSLNLSAKTFSQTVTLKAQRLSLYEAFNNISRQTGYEFVYDAQVVKHAAPINIDVKAAPLAQVLNACLAGNNALTYSIVDKTIVISVRPQPKAAAANTVAPALTITGKVVDGQGNPLIGVAVQVKGTTRGLLTNETGAFSIQANAGDVLTFSYLGYDPQSVTITGDAPLTITMKQSDNQLTAVVVTALGVRRQEKTITYATQQLGGEELVKAKDPNLINTLNGKVAGLTISTSGSGVGGSAKVVLRGSKSGLGSNQALYVIDGVPMNNLTSSQPTQPGSIYGGSTAYDGGDPISNLNPDDIESISVLKGASASALYGSQGANGVIIITTKSGKAGKSTVNLSSGFQLSSVAMKPKFQNNYGMSAPTDPSSDYNTQSWGSKINGAHDNLDDFYRTGYNWTNSISLSGGNEKNQTYFSYANTSANGIEPTNKLGRNNITFKETGHFLNDKLTATGDVNYMTQTIDNTPLAGFYYNALTGLYLFPRGQNLLQFKDKFELPDATRNNLMVQNWPFNEDIQQNPWWIVNRNINSLTRNRVLANANLKYDVNKWLNFSARGSIDRIADKYEQDVYAGTIAVLSHRNGTFNVNNQTSTQMYGDFLANINLPIGKDFKLTGVAGTSILDTKYDGFKLGSTGIDSLKYPNIFTLQNMSGLDPNVSATLPEQHVQTQSVFASVNLSFRDWLFLDLTGRQDWSSALAYTSHEHYFYPSVGLNAILSQVFKLPEVITFAKVRGSYAVVGNAPLAYQSNAAQNYWTNSLTVNTTAPFNELVPEKTKSLEFGTEWRFFDSRLSADVTYYKTNTTNQTIKIQASQATYYDNYFINAGNIQNQGIEAVVKYDVIRDKAFTWNTGFNFSTNQNKIISLSPKVDLFVLSGQSGANYASQFKVGGSYGDIYGVGVQKDAQGRVMLKGGAPQLTSGDLIKIGNSNTKWQLGWNNNFVYKNFNLSLLVDGKFGGQVLSLTQSIMDQYGVSAASGAARDAGGVKINGVDENNNAVTSVDPQTWYNTVGGRNGASSQYIYSATTVRLREASLGYSVPFQHSFVKALKVSAIGRNLLYFYKKAPFDPEMTMSTANGLGGVDVFMQPAVRNYGLSVNATF</sequence>
<comment type="subcellular location">
    <subcellularLocation>
        <location evidence="1 8">Cell outer membrane</location>
        <topology evidence="1 8">Multi-pass membrane protein</topology>
    </subcellularLocation>
</comment>
<dbReference type="Gene3D" id="2.60.40.1120">
    <property type="entry name" value="Carboxypeptidase-like, regulatory domain"/>
    <property type="match status" value="1"/>
</dbReference>
<feature type="chain" id="PRO_5015686381" evidence="9">
    <location>
        <begin position="18"/>
        <end position="1105"/>
    </location>
</feature>
<feature type="signal peptide" evidence="9">
    <location>
        <begin position="1"/>
        <end position="17"/>
    </location>
</feature>
<organism evidence="11 12">
    <name type="scientific">Chitinophaga parva</name>
    <dbReference type="NCBI Taxonomy" id="2169414"/>
    <lineage>
        <taxon>Bacteria</taxon>
        <taxon>Pseudomonadati</taxon>
        <taxon>Bacteroidota</taxon>
        <taxon>Chitinophagia</taxon>
        <taxon>Chitinophagales</taxon>
        <taxon>Chitinophagaceae</taxon>
        <taxon>Chitinophaga</taxon>
    </lineage>
</organism>
<dbReference type="PANTHER" id="PTHR30069">
    <property type="entry name" value="TONB-DEPENDENT OUTER MEMBRANE RECEPTOR"/>
    <property type="match status" value="1"/>
</dbReference>
<evidence type="ECO:0000256" key="4">
    <source>
        <dbReference type="ARBA" id="ARBA00022692"/>
    </source>
</evidence>
<protein>
    <submittedName>
        <fullName evidence="11">SusC/RagA family TonB-linked outer membrane protein</fullName>
    </submittedName>
</protein>
<dbReference type="InterPro" id="IPR039426">
    <property type="entry name" value="TonB-dep_rcpt-like"/>
</dbReference>
<dbReference type="OrthoDB" id="9768177at2"/>
<dbReference type="GO" id="GO:0009279">
    <property type="term" value="C:cell outer membrane"/>
    <property type="evidence" value="ECO:0007669"/>
    <property type="project" value="UniProtKB-SubCell"/>
</dbReference>
<keyword evidence="4 8" id="KW-0812">Transmembrane</keyword>
<evidence type="ECO:0000256" key="6">
    <source>
        <dbReference type="ARBA" id="ARBA00023136"/>
    </source>
</evidence>
<evidence type="ECO:0000256" key="9">
    <source>
        <dbReference type="SAM" id="SignalP"/>
    </source>
</evidence>
<dbReference type="InterPro" id="IPR008969">
    <property type="entry name" value="CarboxyPept-like_regulatory"/>
</dbReference>
<dbReference type="NCBIfam" id="TIGR04057">
    <property type="entry name" value="SusC_RagA_signa"/>
    <property type="match status" value="1"/>
</dbReference>
<feature type="domain" description="TonB-dependent receptor plug" evidence="10">
    <location>
        <begin position="205"/>
        <end position="334"/>
    </location>
</feature>
<reference evidence="11 12" key="1">
    <citation type="submission" date="2018-04" db="EMBL/GenBank/DDBJ databases">
        <title>Chitinophaga fuyangensis sp. nov., isolated from soil in a chemical factory.</title>
        <authorList>
            <person name="Chen K."/>
        </authorList>
    </citation>
    <scope>NUCLEOTIDE SEQUENCE [LARGE SCALE GENOMIC DNA]</scope>
    <source>
        <strain evidence="11 12">LY-1</strain>
    </source>
</reference>
<dbReference type="RefSeq" id="WP_108686492.1">
    <property type="nucleotide sequence ID" value="NZ_QCYK01000001.1"/>
</dbReference>
<gene>
    <name evidence="11" type="ORF">DCC81_06475</name>
</gene>
<dbReference type="InterPro" id="IPR012910">
    <property type="entry name" value="Plug_dom"/>
</dbReference>
<keyword evidence="2 8" id="KW-0813">Transport</keyword>
<dbReference type="InterPro" id="IPR037066">
    <property type="entry name" value="Plug_dom_sf"/>
</dbReference>
<dbReference type="InterPro" id="IPR023996">
    <property type="entry name" value="TonB-dep_OMP_SusC/RagA"/>
</dbReference>
<accession>A0A2T7BQA2</accession>
<dbReference type="Gene3D" id="2.40.170.20">
    <property type="entry name" value="TonB-dependent receptor, beta-barrel domain"/>
    <property type="match status" value="1"/>
</dbReference>
<keyword evidence="6 8" id="KW-0472">Membrane</keyword>
<keyword evidence="3 8" id="KW-1134">Transmembrane beta strand</keyword>
<keyword evidence="5 9" id="KW-0732">Signal</keyword>
<evidence type="ECO:0000256" key="8">
    <source>
        <dbReference type="PROSITE-ProRule" id="PRU01360"/>
    </source>
</evidence>
<evidence type="ECO:0000259" key="10">
    <source>
        <dbReference type="Pfam" id="PF07715"/>
    </source>
</evidence>
<proteinExistence type="inferred from homology"/>
<evidence type="ECO:0000313" key="12">
    <source>
        <dbReference type="Proteomes" id="UP000244450"/>
    </source>
</evidence>
<dbReference type="InterPro" id="IPR023997">
    <property type="entry name" value="TonB-dep_OMP_SusC/RagA_CS"/>
</dbReference>
<dbReference type="Pfam" id="PF07715">
    <property type="entry name" value="Plug"/>
    <property type="match status" value="1"/>
</dbReference>
<comment type="similarity">
    <text evidence="8">Belongs to the TonB-dependent receptor family.</text>
</comment>
<dbReference type="GO" id="GO:0015344">
    <property type="term" value="F:siderophore uptake transmembrane transporter activity"/>
    <property type="evidence" value="ECO:0007669"/>
    <property type="project" value="TreeGrafter"/>
</dbReference>
<comment type="caution">
    <text evidence="11">The sequence shown here is derived from an EMBL/GenBank/DDBJ whole genome shotgun (WGS) entry which is preliminary data.</text>
</comment>
<dbReference type="Gene3D" id="3.55.50.30">
    <property type="match status" value="1"/>
</dbReference>
<dbReference type="PROSITE" id="PS52016">
    <property type="entry name" value="TONB_DEPENDENT_REC_3"/>
    <property type="match status" value="1"/>
</dbReference>
<dbReference type="SUPFAM" id="SSF56935">
    <property type="entry name" value="Porins"/>
    <property type="match status" value="1"/>
</dbReference>
<evidence type="ECO:0000256" key="1">
    <source>
        <dbReference type="ARBA" id="ARBA00004571"/>
    </source>
</evidence>
<dbReference type="Proteomes" id="UP000244450">
    <property type="component" value="Unassembled WGS sequence"/>
</dbReference>
<keyword evidence="12" id="KW-1185">Reference proteome</keyword>
<evidence type="ECO:0000313" key="11">
    <source>
        <dbReference type="EMBL" id="PUZ29855.1"/>
    </source>
</evidence>
<dbReference type="AlphaFoldDB" id="A0A2T7BQA2"/>
<name>A0A2T7BQA2_9BACT</name>
<dbReference type="Pfam" id="PF13715">
    <property type="entry name" value="CarbopepD_reg_2"/>
    <property type="match status" value="1"/>
</dbReference>
<evidence type="ECO:0000256" key="3">
    <source>
        <dbReference type="ARBA" id="ARBA00022452"/>
    </source>
</evidence>
<dbReference type="InterPro" id="IPR036942">
    <property type="entry name" value="Beta-barrel_TonB_sf"/>
</dbReference>
<evidence type="ECO:0000256" key="2">
    <source>
        <dbReference type="ARBA" id="ARBA00022448"/>
    </source>
</evidence>
<keyword evidence="7 8" id="KW-0998">Cell outer membrane</keyword>
<dbReference type="NCBIfam" id="TIGR04056">
    <property type="entry name" value="OMP_RagA_SusC"/>
    <property type="match status" value="1"/>
</dbReference>
<evidence type="ECO:0000256" key="5">
    <source>
        <dbReference type="ARBA" id="ARBA00022729"/>
    </source>
</evidence>